<feature type="compositionally biased region" description="Basic and acidic residues" evidence="2">
    <location>
        <begin position="93"/>
        <end position="110"/>
    </location>
</feature>
<organism evidence="5 6">
    <name type="scientific">Sitophilus oryzae</name>
    <name type="common">Rice weevil</name>
    <name type="synonym">Curculio oryzae</name>
    <dbReference type="NCBI Taxonomy" id="7048"/>
    <lineage>
        <taxon>Eukaryota</taxon>
        <taxon>Metazoa</taxon>
        <taxon>Ecdysozoa</taxon>
        <taxon>Arthropoda</taxon>
        <taxon>Hexapoda</taxon>
        <taxon>Insecta</taxon>
        <taxon>Pterygota</taxon>
        <taxon>Neoptera</taxon>
        <taxon>Endopterygota</taxon>
        <taxon>Coleoptera</taxon>
        <taxon>Polyphaga</taxon>
        <taxon>Cucujiformia</taxon>
        <taxon>Curculionidae</taxon>
        <taxon>Dryophthorinae</taxon>
        <taxon>Sitophilus</taxon>
    </lineage>
</organism>
<dbReference type="SUPFAM" id="SSF48452">
    <property type="entry name" value="TPR-like"/>
    <property type="match status" value="1"/>
</dbReference>
<dbReference type="RefSeq" id="XP_030762306.1">
    <property type="nucleotide sequence ID" value="XM_030906446.1"/>
</dbReference>
<feature type="compositionally biased region" description="Acidic residues" evidence="2">
    <location>
        <begin position="128"/>
        <end position="141"/>
    </location>
</feature>
<comment type="similarity">
    <text evidence="1">Belongs to the aspartyl/asparaginyl beta-hydroxylase family.</text>
</comment>
<gene>
    <name evidence="6" type="primary">LOC115887117</name>
</gene>
<dbReference type="OrthoDB" id="438431at2759"/>
<dbReference type="SMART" id="SM00028">
    <property type="entry name" value="TPR"/>
    <property type="match status" value="3"/>
</dbReference>
<reference evidence="6" key="1">
    <citation type="submission" date="2025-08" db="UniProtKB">
        <authorList>
            <consortium name="RefSeq"/>
        </authorList>
    </citation>
    <scope>IDENTIFICATION</scope>
    <source>
        <tissue evidence="6">Gonads</tissue>
    </source>
</reference>
<evidence type="ECO:0000313" key="6">
    <source>
        <dbReference type="RefSeq" id="XP_030762306.1"/>
    </source>
</evidence>
<dbReference type="Pfam" id="PF05118">
    <property type="entry name" value="Asp_Arg_Hydrox"/>
    <property type="match status" value="1"/>
</dbReference>
<dbReference type="InterPro" id="IPR019734">
    <property type="entry name" value="TPR_rpt"/>
</dbReference>
<dbReference type="PANTHER" id="PTHR12366">
    <property type="entry name" value="ASPARTYL/ASPARAGINYL BETA-HYDROXYLASE"/>
    <property type="match status" value="1"/>
</dbReference>
<protein>
    <submittedName>
        <fullName evidence="6">Aspartyl/asparaginyl beta-hydroxylase isoform X3</fullName>
    </submittedName>
</protein>
<dbReference type="SUPFAM" id="SSF51197">
    <property type="entry name" value="Clavaminate synthase-like"/>
    <property type="match status" value="1"/>
</dbReference>
<feature type="compositionally biased region" description="Basic and acidic residues" evidence="2">
    <location>
        <begin position="236"/>
        <end position="249"/>
    </location>
</feature>
<dbReference type="AlphaFoldDB" id="A0A6J2YG83"/>
<dbReference type="Gene3D" id="1.25.40.10">
    <property type="entry name" value="Tetratricopeptide repeat domain"/>
    <property type="match status" value="1"/>
</dbReference>
<dbReference type="Gene3D" id="2.60.120.330">
    <property type="entry name" value="B-lactam Antibiotic, Isopenicillin N Synthase, Chain"/>
    <property type="match status" value="1"/>
</dbReference>
<dbReference type="InterPro" id="IPR039038">
    <property type="entry name" value="ASPH"/>
</dbReference>
<evidence type="ECO:0000256" key="3">
    <source>
        <dbReference type="SAM" id="Phobius"/>
    </source>
</evidence>
<keyword evidence="3" id="KW-1133">Transmembrane helix</keyword>
<name>A0A6J2YG83_SITOR</name>
<dbReference type="InterPro" id="IPR027443">
    <property type="entry name" value="IPNS-like_sf"/>
</dbReference>
<dbReference type="PANTHER" id="PTHR12366:SF29">
    <property type="entry name" value="ASPARTYL BETA-HYDROXYLASE, ISOFORM L"/>
    <property type="match status" value="1"/>
</dbReference>
<feature type="domain" description="Aspartyl/asparaginy/proline hydroxylase" evidence="4">
    <location>
        <begin position="530"/>
        <end position="681"/>
    </location>
</feature>
<dbReference type="InterPro" id="IPR007803">
    <property type="entry name" value="Asp/Arg/Pro-Hydrxlase"/>
</dbReference>
<feature type="region of interest" description="Disordered" evidence="2">
    <location>
        <begin position="93"/>
        <end position="267"/>
    </location>
</feature>
<sequence>MSGEVRKRKDKKKRKDEDLSLGASNEDLNIHVYKEGSTGGNICAKIVFVLLFSALIVLIGLIVKENQGLNELEHVPVESRFSQIFEGWVEKNSGEHDEDHQDSHQLSHEHDDDDEDDHNESEEHPAEVSEEEQSQEYEDESVPQSEERTEETEEEPQSEVEEDDDNTVEEENESEEKSNSVEEEEDESKNAPDESTEDNDQADAEEEEVNEETAAADEEPDSSTEKIEVEQEEVPVIEKVEDVKPKESSGHVNVGDESESEGEYEHSDITNVRDYEIKSDLDAAQEHLKKNVAYANKLFEALLQKYPNSPRSLFGKAQALDIMAEQQQRNDLLQQALHYYSRALKVSDIPDQLFVIAAERYIDRARFLGQYSKAVNVHWKLIERFPDNATYLNNLAVTYLTVNSVDEARTVLKRVLGKWPNDGFALVHYGFILKTTDNLLQESIDYMSRGLKTKAQGVVDGRFYFHLGDALSRLNKPDEAMKVYEEGVKEKVFMSKYQRSLYNVPRLTAKPWWSLEDLPSYKNLFSMLKDNWKKIREEGLSALNSQGYFEDEAENLKDTGTWKQFELFARSRKHKKNCEKSPVTCGIIQSFPDASNCKRGQTKFSVMHPNTHVWPHCGPTNCRLRIHLGLKVPPNTFIRVAEQIRSWKEGDVIIFDDSFEHEVWHNGTDLRLVLIIDVWHPELTSSEKNRLSYI</sequence>
<dbReference type="InterPro" id="IPR011990">
    <property type="entry name" value="TPR-like_helical_dom_sf"/>
</dbReference>
<evidence type="ECO:0000313" key="5">
    <source>
        <dbReference type="Proteomes" id="UP000504635"/>
    </source>
</evidence>
<accession>A0A6J2YG83</accession>
<evidence type="ECO:0000256" key="2">
    <source>
        <dbReference type="SAM" id="MobiDB-lite"/>
    </source>
</evidence>
<evidence type="ECO:0000259" key="4">
    <source>
        <dbReference type="Pfam" id="PF05118"/>
    </source>
</evidence>
<proteinExistence type="inferred from homology"/>
<dbReference type="Proteomes" id="UP000504635">
    <property type="component" value="Unplaced"/>
</dbReference>
<keyword evidence="5" id="KW-1185">Reference proteome</keyword>
<dbReference type="GO" id="GO:0005783">
    <property type="term" value="C:endoplasmic reticulum"/>
    <property type="evidence" value="ECO:0007669"/>
    <property type="project" value="TreeGrafter"/>
</dbReference>
<feature type="compositionally biased region" description="Acidic residues" evidence="2">
    <location>
        <begin position="148"/>
        <end position="174"/>
    </location>
</feature>
<dbReference type="Pfam" id="PF13181">
    <property type="entry name" value="TPR_8"/>
    <property type="match status" value="1"/>
</dbReference>
<feature type="transmembrane region" description="Helical" evidence="3">
    <location>
        <begin position="42"/>
        <end position="63"/>
    </location>
</feature>
<keyword evidence="3" id="KW-0472">Membrane</keyword>
<dbReference type="Pfam" id="PF13432">
    <property type="entry name" value="TPR_16"/>
    <property type="match status" value="1"/>
</dbReference>
<dbReference type="GeneID" id="115887117"/>
<keyword evidence="3" id="KW-0812">Transmembrane</keyword>
<evidence type="ECO:0000256" key="1">
    <source>
        <dbReference type="ARBA" id="ARBA00007730"/>
    </source>
</evidence>
<feature type="compositionally biased region" description="Acidic residues" evidence="2">
    <location>
        <begin position="194"/>
        <end position="222"/>
    </location>
</feature>
<feature type="compositionally biased region" description="Acidic residues" evidence="2">
    <location>
        <begin position="111"/>
        <end position="120"/>
    </location>
</feature>
<dbReference type="GO" id="GO:0062101">
    <property type="term" value="F:peptidyl-aspartic acid 3-dioxygenase activity"/>
    <property type="evidence" value="ECO:0007669"/>
    <property type="project" value="InterPro"/>
</dbReference>